<evidence type="ECO:0000313" key="2">
    <source>
        <dbReference type="Proteomes" id="UP000504693"/>
    </source>
</evidence>
<reference evidence="1 2" key="1">
    <citation type="submission" date="2020-05" db="EMBL/GenBank/DDBJ databases">
        <title>Erythrobacter mangrovi sp. nov., isolated from rhizosphere soil of mangrove plant (Kandelia candel).</title>
        <authorList>
            <person name="Ye Y.H."/>
        </authorList>
    </citation>
    <scope>NUCLEOTIDE SEQUENCE [LARGE SCALE GENOMIC DNA]</scope>
    <source>
        <strain evidence="1 2">EB310</strain>
    </source>
</reference>
<keyword evidence="2" id="KW-1185">Reference proteome</keyword>
<dbReference type="EMBL" id="CP053921">
    <property type="protein sequence ID" value="QKG72801.1"/>
    <property type="molecule type" value="Genomic_DNA"/>
</dbReference>
<proteinExistence type="predicted"/>
<dbReference type="AlphaFoldDB" id="A0A7D4BCL1"/>
<name>A0A7D4BCL1_9SPHN</name>
<dbReference type="Proteomes" id="UP000504693">
    <property type="component" value="Chromosome"/>
</dbReference>
<protein>
    <submittedName>
        <fullName evidence="1">Uncharacterized protein</fullName>
    </submittedName>
</protein>
<organism evidence="1 2">
    <name type="scientific">Erythrobacter mangrovi</name>
    <dbReference type="NCBI Taxonomy" id="2739433"/>
    <lineage>
        <taxon>Bacteria</taxon>
        <taxon>Pseudomonadati</taxon>
        <taxon>Pseudomonadota</taxon>
        <taxon>Alphaproteobacteria</taxon>
        <taxon>Sphingomonadales</taxon>
        <taxon>Erythrobacteraceae</taxon>
        <taxon>Erythrobacter/Porphyrobacter group</taxon>
        <taxon>Erythrobacter</taxon>
    </lineage>
</organism>
<evidence type="ECO:0000313" key="1">
    <source>
        <dbReference type="EMBL" id="QKG72801.1"/>
    </source>
</evidence>
<sequence length="58" mass="6163">MKLGHPSSKGRIGIIAPYARGFSDSCIRLRLGSDGRMHLRLFGDGGIGTTPHLVSIEG</sequence>
<accession>A0A7D4BCL1</accession>
<dbReference type="KEGG" id="emv:HQR01_12910"/>
<gene>
    <name evidence="1" type="ORF">HQR01_12910</name>
</gene>